<dbReference type="InterPro" id="IPR008558">
    <property type="entry name" value="VP2_lagovirus"/>
</dbReference>
<dbReference type="Pfam" id="PF05801">
    <property type="entry name" value="VP2_lagovir"/>
    <property type="match status" value="1"/>
</dbReference>
<accession>A0A2D3HIW6</accession>
<dbReference type="EMBL" id="MF356366">
    <property type="protein sequence ID" value="ATU74514.1"/>
    <property type="molecule type" value="Genomic_RNA"/>
</dbReference>
<sequence length="114" mass="12181">MSEFLGLTLAGASTLNSALLRSQELALQKQALESGILLKAKQLSQLGFNPYEVKGLLVNGRGGGESFRLSNMHNDSSVVNSYSVLNPVSNGIRSKIKSFNNSVKIYNTTGESCA</sequence>
<evidence type="ECO:0000313" key="1">
    <source>
        <dbReference type="EMBL" id="ATU74514.1"/>
    </source>
</evidence>
<proteinExistence type="predicted"/>
<reference evidence="1" key="1">
    <citation type="submission" date="2017-06" db="EMBL/GenBank/DDBJ databases">
        <title>Molecular detection of European brown hare syndrome virus in wolf (Canis lupus)in Italy and full genome analysis.</title>
        <authorList>
            <person name="Di Martino B."/>
            <person name="Di Profio F."/>
            <person name="Melegari I."/>
            <person name="Sarchese V."/>
            <person name="Bermudez Sanchez S."/>
        </authorList>
    </citation>
    <scope>NUCLEOTIDE SEQUENCE</scope>
    <source>
        <strain evidence="1">EBHSV/WOLF/17/2016/ITA</strain>
    </source>
</reference>
<name>A0A2D3HIW6_9CALI</name>
<organism evidence="1">
    <name type="scientific">European brown hare syndrome virus</name>
    <dbReference type="NCBI Taxonomy" id="33756"/>
    <lineage>
        <taxon>Viruses</taxon>
        <taxon>Riboviria</taxon>
        <taxon>Orthornavirae</taxon>
        <taxon>Pisuviricota</taxon>
        <taxon>Pisoniviricetes</taxon>
        <taxon>Picornavirales</taxon>
        <taxon>Caliciviridae</taxon>
        <taxon>Lagovirus</taxon>
        <taxon>Lagovirus europaeus</taxon>
    </lineage>
</organism>
<protein>
    <submittedName>
        <fullName evidence="1">VP2</fullName>
    </submittedName>
</protein>